<evidence type="ECO:0000313" key="2">
    <source>
        <dbReference type="EMBL" id="CAD7452721.1"/>
    </source>
</evidence>
<feature type="transmembrane region" description="Helical" evidence="1">
    <location>
        <begin position="54"/>
        <end position="74"/>
    </location>
</feature>
<dbReference type="PANTHER" id="PTHR35270:SF2">
    <property type="entry name" value="FUSELESS, ISOFORM A"/>
    <property type="match status" value="1"/>
</dbReference>
<dbReference type="Pfam" id="PF15993">
    <property type="entry name" value="Fuseless"/>
    <property type="match status" value="1"/>
</dbReference>
<feature type="transmembrane region" description="Helical" evidence="1">
    <location>
        <begin position="86"/>
        <end position="110"/>
    </location>
</feature>
<keyword evidence="1" id="KW-1133">Transmembrane helix</keyword>
<dbReference type="AlphaFoldDB" id="A0A7R9I9K4"/>
<sequence length="264" mass="29549">MGIVLDMKPGSEDKETTFKKVLTFLDFTLSMLVVSPLVVATWRGLWLVLDLHEVPFSVSLGTGLLLHCVFMMARGKLMDVCTPDKMGTLMFFIVSRSYTVLFGSACVMAWRGGWHILDDYVAMDQPSGPLWMLGSSLLLLGLLKTLCNLPLPLFNLEGDTQQEKHKSKVNAFGMKYLRNVCGKSRMDRISNEWVLKECVGVRAFTLRGETVHRFCTLGTPVVVKFGHRDENTCLGDGGTRAIHDKESARSVIVIFLRKSVQIKN</sequence>
<dbReference type="InterPro" id="IPR032751">
    <property type="entry name" value="Fuseless"/>
</dbReference>
<proteinExistence type="predicted"/>
<reference evidence="2" key="1">
    <citation type="submission" date="2020-11" db="EMBL/GenBank/DDBJ databases">
        <authorList>
            <person name="Tran Van P."/>
        </authorList>
    </citation>
    <scope>NUCLEOTIDE SEQUENCE</scope>
</reference>
<accession>A0A7R9I9K4</accession>
<feature type="transmembrane region" description="Helical" evidence="1">
    <location>
        <begin position="130"/>
        <end position="154"/>
    </location>
</feature>
<dbReference type="EMBL" id="OE000160">
    <property type="protein sequence ID" value="CAD7452721.1"/>
    <property type="molecule type" value="Genomic_DNA"/>
</dbReference>
<evidence type="ECO:0000256" key="1">
    <source>
        <dbReference type="SAM" id="Phobius"/>
    </source>
</evidence>
<organism evidence="2">
    <name type="scientific">Timema tahoe</name>
    <dbReference type="NCBI Taxonomy" id="61484"/>
    <lineage>
        <taxon>Eukaryota</taxon>
        <taxon>Metazoa</taxon>
        <taxon>Ecdysozoa</taxon>
        <taxon>Arthropoda</taxon>
        <taxon>Hexapoda</taxon>
        <taxon>Insecta</taxon>
        <taxon>Pterygota</taxon>
        <taxon>Neoptera</taxon>
        <taxon>Polyneoptera</taxon>
        <taxon>Phasmatodea</taxon>
        <taxon>Timematodea</taxon>
        <taxon>Timematoidea</taxon>
        <taxon>Timematidae</taxon>
        <taxon>Timema</taxon>
    </lineage>
</organism>
<gene>
    <name evidence="2" type="ORF">TTEB3V08_LOCUS894</name>
</gene>
<keyword evidence="1" id="KW-0812">Transmembrane</keyword>
<protein>
    <submittedName>
        <fullName evidence="2">Uncharacterized protein</fullName>
    </submittedName>
</protein>
<keyword evidence="1" id="KW-0472">Membrane</keyword>
<feature type="transmembrane region" description="Helical" evidence="1">
    <location>
        <begin position="21"/>
        <end position="42"/>
    </location>
</feature>
<name>A0A7R9I9K4_9NEOP</name>
<dbReference type="PANTHER" id="PTHR35270">
    <property type="entry name" value="FUSELESS, ISOFORM A"/>
    <property type="match status" value="1"/>
</dbReference>